<evidence type="ECO:0000256" key="3">
    <source>
        <dbReference type="ARBA" id="ARBA00022989"/>
    </source>
</evidence>
<proteinExistence type="predicted"/>
<organism evidence="7 8">
    <name type="scientific">Jiulongibacter sediminis</name>
    <dbReference type="NCBI Taxonomy" id="1605367"/>
    <lineage>
        <taxon>Bacteria</taxon>
        <taxon>Pseudomonadati</taxon>
        <taxon>Bacteroidota</taxon>
        <taxon>Cytophagia</taxon>
        <taxon>Cytophagales</taxon>
        <taxon>Leadbetterellaceae</taxon>
        <taxon>Jiulongibacter</taxon>
    </lineage>
</organism>
<keyword evidence="2 5" id="KW-0812">Transmembrane</keyword>
<comment type="caution">
    <text evidence="7">The sequence shown here is derived from an EMBL/GenBank/DDBJ whole genome shotgun (WGS) entry which is preliminary data.</text>
</comment>
<feature type="domain" description="NfeD-like C-terminal" evidence="6">
    <location>
        <begin position="84"/>
        <end position="142"/>
    </location>
</feature>
<dbReference type="Proteomes" id="UP000050454">
    <property type="component" value="Unassembled WGS sequence"/>
</dbReference>
<comment type="subcellular location">
    <subcellularLocation>
        <location evidence="1">Membrane</location>
        <topology evidence="1">Multi-pass membrane protein</topology>
    </subcellularLocation>
</comment>
<evidence type="ECO:0000256" key="5">
    <source>
        <dbReference type="SAM" id="Phobius"/>
    </source>
</evidence>
<dbReference type="AlphaFoldDB" id="A0A0N8H9J0"/>
<feature type="transmembrane region" description="Helical" evidence="5">
    <location>
        <begin position="50"/>
        <end position="68"/>
    </location>
</feature>
<gene>
    <name evidence="7" type="ORF">AFM12_13445</name>
</gene>
<dbReference type="SUPFAM" id="SSF141322">
    <property type="entry name" value="NfeD domain-like"/>
    <property type="match status" value="1"/>
</dbReference>
<dbReference type="Pfam" id="PF01957">
    <property type="entry name" value="NfeD"/>
    <property type="match status" value="1"/>
</dbReference>
<dbReference type="InterPro" id="IPR012340">
    <property type="entry name" value="NA-bd_OB-fold"/>
</dbReference>
<name>A0A0N8H9J0_9BACT</name>
<dbReference type="InterPro" id="IPR002810">
    <property type="entry name" value="NfeD-like_C"/>
</dbReference>
<evidence type="ECO:0000256" key="2">
    <source>
        <dbReference type="ARBA" id="ARBA00022692"/>
    </source>
</evidence>
<dbReference type="GO" id="GO:0005886">
    <property type="term" value="C:plasma membrane"/>
    <property type="evidence" value="ECO:0007669"/>
    <property type="project" value="TreeGrafter"/>
</dbReference>
<dbReference type="EMBL" id="LGTQ01000010">
    <property type="protein sequence ID" value="KPM47508.1"/>
    <property type="molecule type" value="Genomic_DNA"/>
</dbReference>
<keyword evidence="4 5" id="KW-0472">Membrane</keyword>
<accession>A0A0N8H9J0</accession>
<evidence type="ECO:0000259" key="6">
    <source>
        <dbReference type="Pfam" id="PF01957"/>
    </source>
</evidence>
<reference evidence="7 8" key="1">
    <citation type="submission" date="2015-07" db="EMBL/GenBank/DDBJ databases">
        <title>The draft genome sequence of Leadbetterella sp. JN14-9.</title>
        <authorList>
            <person name="Liu Y."/>
            <person name="Du J."/>
            <person name="Shao Z."/>
        </authorList>
    </citation>
    <scope>NUCLEOTIDE SEQUENCE [LARGE SCALE GENOMIC DNA]</scope>
    <source>
        <strain evidence="7 8">JN14-9</strain>
    </source>
</reference>
<evidence type="ECO:0000256" key="4">
    <source>
        <dbReference type="ARBA" id="ARBA00023136"/>
    </source>
</evidence>
<sequence>MELSNLEIWAIVGVLLLVAELVATSFFFMFFGLGALAAALLTYLDVTPDLLSQLIAFSVVSVGSMLLFRRQFKEMFFRKGEEYHEMLNERAKVSQDIPAKGEGKVFYRGADWIAENLHMEAIPKGEQVIIRKIDGIRLMVEPE</sequence>
<dbReference type="RefSeq" id="WP_055149091.1">
    <property type="nucleotide sequence ID" value="NZ_CAKZPM010000018.1"/>
</dbReference>
<dbReference type="STRING" id="1605367.AFM12_13445"/>
<protein>
    <recommendedName>
        <fullName evidence="6">NfeD-like C-terminal domain-containing protein</fullName>
    </recommendedName>
</protein>
<evidence type="ECO:0000313" key="8">
    <source>
        <dbReference type="Proteomes" id="UP000050454"/>
    </source>
</evidence>
<keyword evidence="8" id="KW-1185">Reference proteome</keyword>
<dbReference type="Gene3D" id="2.40.50.140">
    <property type="entry name" value="Nucleic acid-binding proteins"/>
    <property type="match status" value="1"/>
</dbReference>
<dbReference type="PANTHER" id="PTHR33507:SF3">
    <property type="entry name" value="INNER MEMBRANE PROTEIN YBBJ"/>
    <property type="match status" value="1"/>
</dbReference>
<dbReference type="InterPro" id="IPR052165">
    <property type="entry name" value="Membrane_assoc_protease"/>
</dbReference>
<feature type="transmembrane region" description="Helical" evidence="5">
    <location>
        <begin position="12"/>
        <end position="44"/>
    </location>
</feature>
<dbReference type="OrthoDB" id="962644at2"/>
<evidence type="ECO:0000256" key="1">
    <source>
        <dbReference type="ARBA" id="ARBA00004141"/>
    </source>
</evidence>
<evidence type="ECO:0000313" key="7">
    <source>
        <dbReference type="EMBL" id="KPM47508.1"/>
    </source>
</evidence>
<dbReference type="PANTHER" id="PTHR33507">
    <property type="entry name" value="INNER MEMBRANE PROTEIN YBBJ"/>
    <property type="match status" value="1"/>
</dbReference>
<keyword evidence="3 5" id="KW-1133">Transmembrane helix</keyword>